<feature type="transmembrane region" description="Helical" evidence="1">
    <location>
        <begin position="21"/>
        <end position="54"/>
    </location>
</feature>
<keyword evidence="1" id="KW-0812">Transmembrane</keyword>
<sequence length="153" mass="18346">MKNIITIKKISFQDRFLKSCLDFVFVVYIFFTIISALVSLYLSLFFVVMIGYYISKRYKESLIYITDILYSGEDKKVIFLYGYRDNFDLKIEKDCSSFQVERFNQLKGIEKTKIVFTEKYKTFLTQFEVGDWNNDNFEKIERFYLNVKANTSN</sequence>
<reference evidence="2 4" key="1">
    <citation type="submission" date="2023-10" db="EMBL/GenBank/DDBJ databases">
        <title>Culture-based analysis of two novel bacteria associated with mangrove crab gills.</title>
        <authorList>
            <person name="Yang X."/>
            <person name="Garuglieri E."/>
            <person name="Van Goethem M.W."/>
            <person name="Fusi M."/>
            <person name="Marasco R."/>
            <person name="Daffonchio D.G."/>
        </authorList>
    </citation>
    <scope>NUCLEOTIDE SEQUENCE [LARGE SCALE GENOMIC DNA]</scope>
    <source>
        <strain evidence="3">UG2-1</strain>
        <strain evidence="2">UG2-2</strain>
        <strain evidence="4">UG2_2</strain>
    </source>
</reference>
<organism evidence="2 4">
    <name type="scientific">Mangrovimonas cancribranchiae</name>
    <dbReference type="NCBI Taxonomy" id="3080055"/>
    <lineage>
        <taxon>Bacteria</taxon>
        <taxon>Pseudomonadati</taxon>
        <taxon>Bacteroidota</taxon>
        <taxon>Flavobacteriia</taxon>
        <taxon>Flavobacteriales</taxon>
        <taxon>Flavobacteriaceae</taxon>
        <taxon>Mangrovimonas</taxon>
    </lineage>
</organism>
<keyword evidence="4" id="KW-1185">Reference proteome</keyword>
<evidence type="ECO:0008006" key="5">
    <source>
        <dbReference type="Google" id="ProtNLM"/>
    </source>
</evidence>
<evidence type="ECO:0000313" key="2">
    <source>
        <dbReference type="EMBL" id="WXA02361.1"/>
    </source>
</evidence>
<protein>
    <recommendedName>
        <fullName evidence="5">YcxB-like protein domain-containing protein</fullName>
    </recommendedName>
</protein>
<dbReference type="EMBL" id="CP136925">
    <property type="protein sequence ID" value="WXA12477.1"/>
    <property type="molecule type" value="Genomic_DNA"/>
</dbReference>
<evidence type="ECO:0000313" key="4">
    <source>
        <dbReference type="Proteomes" id="UP001368318"/>
    </source>
</evidence>
<dbReference type="RefSeq" id="WP_338731491.1">
    <property type="nucleotide sequence ID" value="NZ_CP136924.1"/>
</dbReference>
<dbReference type="AlphaFoldDB" id="A0AAU6NXI8"/>
<evidence type="ECO:0000313" key="3">
    <source>
        <dbReference type="EMBL" id="WXA12477.1"/>
    </source>
</evidence>
<keyword evidence="1" id="KW-1133">Transmembrane helix</keyword>
<dbReference type="KEGG" id="mcaa:R3L15_10120"/>
<gene>
    <name evidence="3" type="ORF">R3L15_10120</name>
    <name evidence="2" type="ORF">R3L16_11465</name>
</gene>
<proteinExistence type="predicted"/>
<accession>A0AAU6NXI8</accession>
<evidence type="ECO:0000256" key="1">
    <source>
        <dbReference type="SAM" id="Phobius"/>
    </source>
</evidence>
<name>A0AAU6NXI8_9FLAO</name>
<dbReference type="EMBL" id="CP136924">
    <property type="protein sequence ID" value="WXA02361.1"/>
    <property type="molecule type" value="Genomic_DNA"/>
</dbReference>
<keyword evidence="1" id="KW-0472">Membrane</keyword>
<dbReference type="Proteomes" id="UP001368318">
    <property type="component" value="Chromosome"/>
</dbReference>